<evidence type="ECO:0000256" key="7">
    <source>
        <dbReference type="ARBA" id="ARBA00023134"/>
    </source>
</evidence>
<accession>A0A926D2G0</accession>
<evidence type="ECO:0000259" key="11">
    <source>
        <dbReference type="PROSITE" id="PS51706"/>
    </source>
</evidence>
<protein>
    <recommendedName>
        <fullName evidence="10">Probable GTP-binding protein EngB</fullName>
    </recommendedName>
</protein>
<evidence type="ECO:0000256" key="10">
    <source>
        <dbReference type="HAMAP-Rule" id="MF_00321"/>
    </source>
</evidence>
<dbReference type="PANTHER" id="PTHR11649:SF13">
    <property type="entry name" value="ENGB-TYPE G DOMAIN-CONTAINING PROTEIN"/>
    <property type="match status" value="1"/>
</dbReference>
<evidence type="ECO:0000256" key="9">
    <source>
        <dbReference type="ARBA" id="ARBA00023306"/>
    </source>
</evidence>
<evidence type="ECO:0000313" key="12">
    <source>
        <dbReference type="EMBL" id="MBC8530053.1"/>
    </source>
</evidence>
<keyword evidence="8 10" id="KW-0717">Septation</keyword>
<proteinExistence type="inferred from homology"/>
<dbReference type="InterPro" id="IPR027417">
    <property type="entry name" value="P-loop_NTPase"/>
</dbReference>
<comment type="similarity">
    <text evidence="2 10">Belongs to the TRAFAC class TrmE-Era-EngA-EngB-Septin-like GTPase superfamily. EngB GTPase family.</text>
</comment>
<dbReference type="GO" id="GO:0046872">
    <property type="term" value="F:metal ion binding"/>
    <property type="evidence" value="ECO:0007669"/>
    <property type="project" value="UniProtKB-KW"/>
</dbReference>
<keyword evidence="4" id="KW-0479">Metal-binding</keyword>
<feature type="domain" description="EngB-type G" evidence="11">
    <location>
        <begin position="22"/>
        <end position="195"/>
    </location>
</feature>
<dbReference type="GO" id="GO:0005525">
    <property type="term" value="F:GTP binding"/>
    <property type="evidence" value="ECO:0007669"/>
    <property type="project" value="UniProtKB-UniRule"/>
</dbReference>
<name>A0A926D2G0_9FIRM</name>
<keyword evidence="6" id="KW-0460">Magnesium</keyword>
<sequence length="210" mass="23498">MLQIKKSSFITSAKGAEGIPKGFPEIAIAGKSNVGKSSFINYMANNYKLARVSGQPGKTRMLNVYRFNDAFQLVDLPGYGYAAVSKGEVKSWAGMVEGYFMYSHNLRHVFLLVDIRHRPGEHDKMIAQFLQQYQIPHTVLATKCDKIPKRDWKKKCMDIAFDLRQDFADDIIPVSAQNKIGRDQVLGRIAAVLAEPVEVFTGEGDAQLEP</sequence>
<evidence type="ECO:0000256" key="3">
    <source>
        <dbReference type="ARBA" id="ARBA00022618"/>
    </source>
</evidence>
<dbReference type="Pfam" id="PF01926">
    <property type="entry name" value="MMR_HSR1"/>
    <property type="match status" value="1"/>
</dbReference>
<dbReference type="RefSeq" id="WP_249285816.1">
    <property type="nucleotide sequence ID" value="NZ_JACRSO010000006.1"/>
</dbReference>
<keyword evidence="13" id="KW-1185">Reference proteome</keyword>
<dbReference type="PROSITE" id="PS51706">
    <property type="entry name" value="G_ENGB"/>
    <property type="match status" value="1"/>
</dbReference>
<keyword evidence="7 10" id="KW-0342">GTP-binding</keyword>
<dbReference type="PANTHER" id="PTHR11649">
    <property type="entry name" value="MSS1/TRME-RELATED GTP-BINDING PROTEIN"/>
    <property type="match status" value="1"/>
</dbReference>
<dbReference type="CDD" id="cd01876">
    <property type="entry name" value="YihA_EngB"/>
    <property type="match status" value="1"/>
</dbReference>
<comment type="caution">
    <text evidence="12">The sequence shown here is derived from an EMBL/GenBank/DDBJ whole genome shotgun (WGS) entry which is preliminary data.</text>
</comment>
<organism evidence="12 13">
    <name type="scientific">Luoshenia tenuis</name>
    <dbReference type="NCBI Taxonomy" id="2763654"/>
    <lineage>
        <taxon>Bacteria</taxon>
        <taxon>Bacillati</taxon>
        <taxon>Bacillota</taxon>
        <taxon>Clostridia</taxon>
        <taxon>Christensenellales</taxon>
        <taxon>Christensenellaceae</taxon>
        <taxon>Luoshenia</taxon>
    </lineage>
</organism>
<dbReference type="Proteomes" id="UP000654279">
    <property type="component" value="Unassembled WGS sequence"/>
</dbReference>
<evidence type="ECO:0000256" key="1">
    <source>
        <dbReference type="ARBA" id="ARBA00001946"/>
    </source>
</evidence>
<keyword evidence="9 10" id="KW-0131">Cell cycle</keyword>
<dbReference type="InterPro" id="IPR019987">
    <property type="entry name" value="GTP-bd_ribosome_bio_YsxC"/>
</dbReference>
<evidence type="ECO:0000313" key="13">
    <source>
        <dbReference type="Proteomes" id="UP000654279"/>
    </source>
</evidence>
<dbReference type="Gene3D" id="3.40.50.300">
    <property type="entry name" value="P-loop containing nucleotide triphosphate hydrolases"/>
    <property type="match status" value="1"/>
</dbReference>
<keyword evidence="5 10" id="KW-0547">Nucleotide-binding</keyword>
<evidence type="ECO:0000256" key="2">
    <source>
        <dbReference type="ARBA" id="ARBA00009638"/>
    </source>
</evidence>
<evidence type="ECO:0000256" key="8">
    <source>
        <dbReference type="ARBA" id="ARBA00023210"/>
    </source>
</evidence>
<dbReference type="InterPro" id="IPR006073">
    <property type="entry name" value="GTP-bd"/>
</dbReference>
<dbReference type="GO" id="GO:0000917">
    <property type="term" value="P:division septum assembly"/>
    <property type="evidence" value="ECO:0007669"/>
    <property type="project" value="UniProtKB-KW"/>
</dbReference>
<keyword evidence="3 10" id="KW-0132">Cell division</keyword>
<evidence type="ECO:0000256" key="6">
    <source>
        <dbReference type="ARBA" id="ARBA00022842"/>
    </source>
</evidence>
<comment type="cofactor">
    <cofactor evidence="1">
        <name>Mg(2+)</name>
        <dbReference type="ChEBI" id="CHEBI:18420"/>
    </cofactor>
</comment>
<evidence type="ECO:0000256" key="5">
    <source>
        <dbReference type="ARBA" id="ARBA00022741"/>
    </source>
</evidence>
<dbReference type="AlphaFoldDB" id="A0A926D2G0"/>
<dbReference type="SUPFAM" id="SSF52540">
    <property type="entry name" value="P-loop containing nucleoside triphosphate hydrolases"/>
    <property type="match status" value="1"/>
</dbReference>
<dbReference type="HAMAP" id="MF_00321">
    <property type="entry name" value="GTPase_EngB"/>
    <property type="match status" value="1"/>
</dbReference>
<gene>
    <name evidence="10" type="primary">engB</name>
    <name evidence="12" type="ORF">H8699_11490</name>
</gene>
<comment type="function">
    <text evidence="10">Necessary for normal cell division and for the maintenance of normal septation.</text>
</comment>
<dbReference type="GO" id="GO:0005829">
    <property type="term" value="C:cytosol"/>
    <property type="evidence" value="ECO:0007669"/>
    <property type="project" value="TreeGrafter"/>
</dbReference>
<dbReference type="NCBIfam" id="TIGR03598">
    <property type="entry name" value="GTPase_YsxC"/>
    <property type="match status" value="1"/>
</dbReference>
<dbReference type="EMBL" id="JACRSO010000006">
    <property type="protein sequence ID" value="MBC8530053.1"/>
    <property type="molecule type" value="Genomic_DNA"/>
</dbReference>
<dbReference type="InterPro" id="IPR030393">
    <property type="entry name" value="G_ENGB_dom"/>
</dbReference>
<evidence type="ECO:0000256" key="4">
    <source>
        <dbReference type="ARBA" id="ARBA00022723"/>
    </source>
</evidence>
<reference evidence="12" key="1">
    <citation type="submission" date="2020-08" db="EMBL/GenBank/DDBJ databases">
        <title>Genome public.</title>
        <authorList>
            <person name="Liu C."/>
            <person name="Sun Q."/>
        </authorList>
    </citation>
    <scope>NUCLEOTIDE SEQUENCE</scope>
    <source>
        <strain evidence="12">NSJ-44</strain>
    </source>
</reference>